<dbReference type="EMBL" id="JAVFKY010000002">
    <property type="protein sequence ID" value="KAK5580863.1"/>
    <property type="molecule type" value="Genomic_DNA"/>
</dbReference>
<evidence type="ECO:0000256" key="3">
    <source>
        <dbReference type="ARBA" id="ARBA00023128"/>
    </source>
</evidence>
<dbReference type="GO" id="GO:0005759">
    <property type="term" value="C:mitochondrial matrix"/>
    <property type="evidence" value="ECO:0007669"/>
    <property type="project" value="TreeGrafter"/>
</dbReference>
<name>A0AAN7UFW9_9MYCE</name>
<dbReference type="InterPro" id="IPR027266">
    <property type="entry name" value="TrmE/GcvT-like"/>
</dbReference>
<evidence type="ECO:0000313" key="5">
    <source>
        <dbReference type="EMBL" id="KAK5580863.1"/>
    </source>
</evidence>
<dbReference type="Gene3D" id="3.30.1360.120">
    <property type="entry name" value="Probable tRNA modification gtpase trme, domain 1"/>
    <property type="match status" value="1"/>
</dbReference>
<dbReference type="PANTHER" id="PTHR22602">
    <property type="entry name" value="TRANSFERASE CAF17, MITOCHONDRIAL-RELATED"/>
    <property type="match status" value="1"/>
</dbReference>
<dbReference type="FunFam" id="3.30.1360.120:FF:000050">
    <property type="entry name" value="Putative transferase caf17 homolog, mitochondrial"/>
    <property type="match status" value="1"/>
</dbReference>
<organism evidence="5 6">
    <name type="scientific">Dictyostelium firmibasis</name>
    <dbReference type="NCBI Taxonomy" id="79012"/>
    <lineage>
        <taxon>Eukaryota</taxon>
        <taxon>Amoebozoa</taxon>
        <taxon>Evosea</taxon>
        <taxon>Eumycetozoa</taxon>
        <taxon>Dictyostelia</taxon>
        <taxon>Dictyosteliales</taxon>
        <taxon>Dictyosteliaceae</taxon>
        <taxon>Dictyostelium</taxon>
    </lineage>
</organism>
<dbReference type="SUPFAM" id="SSF103025">
    <property type="entry name" value="Folate-binding domain"/>
    <property type="match status" value="1"/>
</dbReference>
<reference evidence="5 6" key="1">
    <citation type="submission" date="2023-11" db="EMBL/GenBank/DDBJ databases">
        <title>Dfirmibasis_genome.</title>
        <authorList>
            <person name="Edelbroek B."/>
            <person name="Kjellin J."/>
            <person name="Jerlstrom-Hultqvist J."/>
            <person name="Soderbom F."/>
        </authorList>
    </citation>
    <scope>NUCLEOTIDE SEQUENCE [LARGE SCALE GENOMIC DNA]</scope>
    <source>
        <strain evidence="5 6">TNS-C-14</strain>
    </source>
</reference>
<evidence type="ECO:0000313" key="6">
    <source>
        <dbReference type="Proteomes" id="UP001344447"/>
    </source>
</evidence>
<evidence type="ECO:0000256" key="2">
    <source>
        <dbReference type="ARBA" id="ARBA00022946"/>
    </source>
</evidence>
<comment type="caution">
    <text evidence="5">The sequence shown here is derived from an EMBL/GenBank/DDBJ whole genome shotgun (WGS) entry which is preliminary data.</text>
</comment>
<dbReference type="InterPro" id="IPR017703">
    <property type="entry name" value="YgfZ/GCV_T_CS"/>
</dbReference>
<keyword evidence="3" id="KW-0496">Mitochondrion</keyword>
<dbReference type="NCBIfam" id="TIGR03317">
    <property type="entry name" value="ygfZ_signature"/>
    <property type="match status" value="1"/>
</dbReference>
<sequence>MINLKSLEKIKKCVVPLKSRSLIKVVGQDALKHLQGLTTNNLNRLKDNQSTNSSIYNGFLQSNGRLLFDSIISLDKEHHNGNPKPISMAPGSSGNGELDSFIIDIDSSILNEAMAHLKQYKLRNKIDIVDVTENFYVYSILDKTYKTVRDDSLFSQLEKDRCSVMMDPRHQIMGVRLLVPNNKQLAVEERLSKYESKEETIYNLFRISQGIPQGVKEYQWGNIIPLEYNFDLLNGVDFHKGCYLGQELTSRTHFTGLIRKRIFPVVMKVQDVESTSVMDEAIIDPTKPPKESLLFPKRILNALNHDHPPSDSVLTVKNISSKHHQQQQPSDETVKVGNESEIKTVSRSTDKFITGLHGVGLAMLKVDNIDIFQLDNTVVHDKSNKELTVLPPCWISKLTSLQMPPQQVS</sequence>
<dbReference type="AlphaFoldDB" id="A0AAN7UFW9"/>
<keyword evidence="2" id="KW-0809">Transit peptide</keyword>
<accession>A0AAN7UFW9</accession>
<evidence type="ECO:0000256" key="1">
    <source>
        <dbReference type="ARBA" id="ARBA00004173"/>
    </source>
</evidence>
<comment type="subcellular location">
    <subcellularLocation>
        <location evidence="1">Mitochondrion</location>
    </subcellularLocation>
</comment>
<proteinExistence type="predicted"/>
<feature type="region of interest" description="Disordered" evidence="4">
    <location>
        <begin position="320"/>
        <end position="341"/>
    </location>
</feature>
<feature type="compositionally biased region" description="Basic and acidic residues" evidence="4">
    <location>
        <begin position="332"/>
        <end position="341"/>
    </location>
</feature>
<dbReference type="InterPro" id="IPR045179">
    <property type="entry name" value="YgfZ/GcvT"/>
</dbReference>
<dbReference type="PANTHER" id="PTHR22602:SF0">
    <property type="entry name" value="TRANSFERASE CAF17, MITOCHONDRIAL-RELATED"/>
    <property type="match status" value="1"/>
</dbReference>
<evidence type="ECO:0000256" key="4">
    <source>
        <dbReference type="SAM" id="MobiDB-lite"/>
    </source>
</evidence>
<dbReference type="Proteomes" id="UP001344447">
    <property type="component" value="Unassembled WGS sequence"/>
</dbReference>
<dbReference type="GO" id="GO:0016226">
    <property type="term" value="P:iron-sulfur cluster assembly"/>
    <property type="evidence" value="ECO:0007669"/>
    <property type="project" value="TreeGrafter"/>
</dbReference>
<keyword evidence="6" id="KW-1185">Reference proteome</keyword>
<protein>
    <recommendedName>
        <fullName evidence="7">Aminomethyltransferase folate-binding domain-containing protein</fullName>
    </recommendedName>
</protein>
<evidence type="ECO:0008006" key="7">
    <source>
        <dbReference type="Google" id="ProtNLM"/>
    </source>
</evidence>
<gene>
    <name evidence="5" type="ORF">RB653_000887</name>
</gene>